<dbReference type="EMBL" id="ACVI01000154">
    <property type="protein sequence ID" value="EET84487.1"/>
    <property type="molecule type" value="Genomic_DNA"/>
</dbReference>
<gene>
    <name evidence="1" type="ORF">CcarbDRAFT_5062</name>
</gene>
<dbReference type="InterPro" id="IPR024211">
    <property type="entry name" value="DUF3841"/>
</dbReference>
<dbReference type="Pfam" id="PF12952">
    <property type="entry name" value="DUF3841"/>
    <property type="match status" value="1"/>
</dbReference>
<accession>C6Q1Z4</accession>
<organism evidence="1 2">
    <name type="scientific">Clostridium carboxidivorans P7</name>
    <dbReference type="NCBI Taxonomy" id="536227"/>
    <lineage>
        <taxon>Bacteria</taxon>
        <taxon>Bacillati</taxon>
        <taxon>Bacillota</taxon>
        <taxon>Clostridia</taxon>
        <taxon>Eubacteriales</taxon>
        <taxon>Clostridiaceae</taxon>
        <taxon>Clostridium</taxon>
    </lineage>
</organism>
<sequence length="203" mass="24299">MGGEKRMGAKSDKIILYTSQSPIVIKTLLEQKVCHVKREYIVKKYQEVSSIFLEAYNWYINKAQNIVKKPEQAEYPFWTHNKIDYAGWYPGNYLLSLEVPVEECVFFRAEDWNKILNLKYLAADEKDERIHKDMLTKFNISIESDIFTKPFYPNLKSEVKRSWDNLFKYHELIKFGDMQEKNLQAGLWELRKEWIIDIKENNL</sequence>
<dbReference type="Proteomes" id="UP000004198">
    <property type="component" value="Unassembled WGS sequence"/>
</dbReference>
<evidence type="ECO:0008006" key="3">
    <source>
        <dbReference type="Google" id="ProtNLM"/>
    </source>
</evidence>
<reference evidence="1 2" key="1">
    <citation type="submission" date="2009-06" db="EMBL/GenBank/DDBJ databases">
        <title>The draft genome of Clostridium carboxidivorans P7.</title>
        <authorList>
            <consortium name="US DOE Joint Genome Institute (JGI-PGF)"/>
            <person name="Lucas S."/>
            <person name="Copeland A."/>
            <person name="Lapidus A."/>
            <person name="Glavina del Rio T."/>
            <person name="Tice H."/>
            <person name="Bruce D."/>
            <person name="Goodwin L."/>
            <person name="Pitluck S."/>
            <person name="Larimer F."/>
            <person name="Land M.L."/>
            <person name="Hauser L."/>
            <person name="Hemme C.L."/>
        </authorList>
    </citation>
    <scope>NUCLEOTIDE SEQUENCE [LARGE SCALE GENOMIC DNA]</scope>
    <source>
        <strain evidence="1 2">P7</strain>
    </source>
</reference>
<comment type="caution">
    <text evidence="1">The sequence shown here is derived from an EMBL/GenBank/DDBJ whole genome shotgun (WGS) entry which is preliminary data.</text>
</comment>
<name>C6Q1Z4_9CLOT</name>
<evidence type="ECO:0000313" key="2">
    <source>
        <dbReference type="Proteomes" id="UP000004198"/>
    </source>
</evidence>
<keyword evidence="2" id="KW-1185">Reference proteome</keyword>
<protein>
    <recommendedName>
        <fullName evidence="3">DUF3841 domain-containing protein</fullName>
    </recommendedName>
</protein>
<proteinExistence type="predicted"/>
<dbReference type="AlphaFoldDB" id="C6Q1Z4"/>
<dbReference type="eggNOG" id="ENOG5032SD3">
    <property type="taxonomic scope" value="Bacteria"/>
</dbReference>
<evidence type="ECO:0000313" key="1">
    <source>
        <dbReference type="EMBL" id="EET84487.1"/>
    </source>
</evidence>
<dbReference type="STRING" id="536227.Ccar_04515"/>